<accession>A0A926E121</accession>
<evidence type="ECO:0000313" key="3">
    <source>
        <dbReference type="Proteomes" id="UP000653127"/>
    </source>
</evidence>
<feature type="transmembrane region" description="Helical" evidence="1">
    <location>
        <begin position="224"/>
        <end position="244"/>
    </location>
</feature>
<evidence type="ECO:0000313" key="2">
    <source>
        <dbReference type="EMBL" id="MBC8547109.1"/>
    </source>
</evidence>
<dbReference type="AlphaFoldDB" id="A0A926E121"/>
<proteinExistence type="predicted"/>
<feature type="transmembrane region" description="Helical" evidence="1">
    <location>
        <begin position="121"/>
        <end position="144"/>
    </location>
</feature>
<feature type="transmembrane region" description="Helical" evidence="1">
    <location>
        <begin position="83"/>
        <end position="101"/>
    </location>
</feature>
<organism evidence="2 3">
    <name type="scientific">Ligaoa zhengdingensis</name>
    <dbReference type="NCBI Taxonomy" id="2763658"/>
    <lineage>
        <taxon>Bacteria</taxon>
        <taxon>Bacillati</taxon>
        <taxon>Bacillota</taxon>
        <taxon>Clostridia</taxon>
        <taxon>Eubacteriales</taxon>
        <taxon>Oscillospiraceae</taxon>
        <taxon>Ligaoa</taxon>
    </lineage>
</organism>
<keyword evidence="3" id="KW-1185">Reference proteome</keyword>
<feature type="transmembrane region" description="Helical" evidence="1">
    <location>
        <begin position="12"/>
        <end position="31"/>
    </location>
</feature>
<feature type="transmembrane region" description="Helical" evidence="1">
    <location>
        <begin position="187"/>
        <end position="204"/>
    </location>
</feature>
<name>A0A926E121_9FIRM</name>
<keyword evidence="1" id="KW-0812">Transmembrane</keyword>
<keyword evidence="1" id="KW-1133">Transmembrane helix</keyword>
<dbReference type="RefSeq" id="WP_249283180.1">
    <property type="nucleotide sequence ID" value="NZ_JACRST010000013.1"/>
</dbReference>
<feature type="transmembrane region" description="Helical" evidence="1">
    <location>
        <begin position="51"/>
        <end position="71"/>
    </location>
</feature>
<gene>
    <name evidence="2" type="ORF">H8711_09225</name>
</gene>
<dbReference type="Proteomes" id="UP000653127">
    <property type="component" value="Unassembled WGS sequence"/>
</dbReference>
<reference evidence="2" key="1">
    <citation type="submission" date="2020-08" db="EMBL/GenBank/DDBJ databases">
        <title>Genome public.</title>
        <authorList>
            <person name="Liu C."/>
            <person name="Sun Q."/>
        </authorList>
    </citation>
    <scope>NUCLEOTIDE SEQUENCE</scope>
    <source>
        <strain evidence="2">NSJ-31</strain>
    </source>
</reference>
<evidence type="ECO:0000256" key="1">
    <source>
        <dbReference type="SAM" id="Phobius"/>
    </source>
</evidence>
<dbReference type="EMBL" id="JACRST010000013">
    <property type="protein sequence ID" value="MBC8547109.1"/>
    <property type="molecule type" value="Genomic_DNA"/>
</dbReference>
<feature type="transmembrane region" description="Helical" evidence="1">
    <location>
        <begin position="156"/>
        <end position="175"/>
    </location>
</feature>
<keyword evidence="1" id="KW-0472">Membrane</keyword>
<protein>
    <submittedName>
        <fullName evidence="2">Uncharacterized protein</fullName>
    </submittedName>
</protein>
<comment type="caution">
    <text evidence="2">The sequence shown here is derived from an EMBL/GenBank/DDBJ whole genome shotgun (WGS) entry which is preliminary data.</text>
</comment>
<sequence length="288" mass="31585">MANQISHGQTGAAFWVFLPGSAVLICLRIVLKLDFIDPQTGFYRSGNLLSPAFHIVYLLCLALLLFCVYSARPRENVLPPLRRAAPFAALLGLAILGKEFLNGEHLIARLAAGDRPHRVDLFLSVSTLLVALAAAATLLVLAANQLRGRLESYPQSLSLTLTVLYQCMALIIRFTSHTSPLAVSDDLLEIALLIFGVLFFMAHARILTRLDARRGAQLMEFSGYALTTTALVLFVPELFGLMIGRLSTSSEQGIELFYQAALMLYSFVFTRIVCSQAPLEPPVEEETA</sequence>